<reference evidence="2 3" key="1">
    <citation type="submission" date="2016-10" db="EMBL/GenBank/DDBJ databases">
        <authorList>
            <person name="de Groot N.N."/>
        </authorList>
    </citation>
    <scope>NUCLEOTIDE SEQUENCE [LARGE SCALE GENOMIC DNA]</scope>
    <source>
        <strain evidence="2 3">LMG 24775</strain>
    </source>
</reference>
<evidence type="ECO:0000256" key="1">
    <source>
        <dbReference type="SAM" id="SignalP"/>
    </source>
</evidence>
<name>A0A1H3GC03_9BURK</name>
<evidence type="ECO:0008006" key="4">
    <source>
        <dbReference type="Google" id="ProtNLM"/>
    </source>
</evidence>
<gene>
    <name evidence="2" type="ORF">SAMN05421547_102152</name>
</gene>
<dbReference type="GeneID" id="94690899"/>
<organism evidence="2 3">
    <name type="scientific">Delftia lacustris</name>
    <dbReference type="NCBI Taxonomy" id="558537"/>
    <lineage>
        <taxon>Bacteria</taxon>
        <taxon>Pseudomonadati</taxon>
        <taxon>Pseudomonadota</taxon>
        <taxon>Betaproteobacteria</taxon>
        <taxon>Burkholderiales</taxon>
        <taxon>Comamonadaceae</taxon>
        <taxon>Delftia</taxon>
    </lineage>
</organism>
<protein>
    <recommendedName>
        <fullName evidence="4">Lipoprotein</fullName>
    </recommendedName>
</protein>
<evidence type="ECO:0000313" key="2">
    <source>
        <dbReference type="EMBL" id="SDY00806.1"/>
    </source>
</evidence>
<proteinExistence type="predicted"/>
<feature type="signal peptide" evidence="1">
    <location>
        <begin position="1"/>
        <end position="21"/>
    </location>
</feature>
<dbReference type="PROSITE" id="PS51257">
    <property type="entry name" value="PROKAR_LIPOPROTEIN"/>
    <property type="match status" value="1"/>
</dbReference>
<dbReference type="EMBL" id="FNPE01000002">
    <property type="protein sequence ID" value="SDY00806.1"/>
    <property type="molecule type" value="Genomic_DNA"/>
</dbReference>
<keyword evidence="1" id="KW-0732">Signal</keyword>
<feature type="chain" id="PRO_5010241825" description="Lipoprotein" evidence="1">
    <location>
        <begin position="22"/>
        <end position="230"/>
    </location>
</feature>
<dbReference type="Proteomes" id="UP000183417">
    <property type="component" value="Unassembled WGS sequence"/>
</dbReference>
<dbReference type="AlphaFoldDB" id="A0A1H3GC03"/>
<accession>A0A1H3GC03</accession>
<evidence type="ECO:0000313" key="3">
    <source>
        <dbReference type="Proteomes" id="UP000183417"/>
    </source>
</evidence>
<sequence>MQKFNKLILSIGMISVLSACGGGDSSSEPLSSASCFDIATYTPGPPILHGTEEPSGDNIWKSQGISINAILKNNQTHFSVLRVDDSYLLPTRSSQEGYIRDNRTITTDIFHESGTGPRRANAHTVYDPPVEDKKFTLKQGESTTYNTTVTHTITRYLSPDPLIDVYQLNGTITFEGKDQIPIGKRTVEACRFSNGYSLEWFYRGIPVQSARLDGAITRRTTGLTRDGQIY</sequence>
<dbReference type="RefSeq" id="WP_143044500.1">
    <property type="nucleotide sequence ID" value="NZ_CP141274.1"/>
</dbReference>